<evidence type="ECO:0000256" key="1">
    <source>
        <dbReference type="SAM" id="MobiDB-lite"/>
    </source>
</evidence>
<gene>
    <name evidence="2" type="ORF">K435DRAFT_870610</name>
</gene>
<reference evidence="2 3" key="1">
    <citation type="journal article" date="2019" name="Nat. Ecol. Evol.">
        <title>Megaphylogeny resolves global patterns of mushroom evolution.</title>
        <authorList>
            <person name="Varga T."/>
            <person name="Krizsan K."/>
            <person name="Foldi C."/>
            <person name="Dima B."/>
            <person name="Sanchez-Garcia M."/>
            <person name="Sanchez-Ramirez S."/>
            <person name="Szollosi G.J."/>
            <person name="Szarkandi J.G."/>
            <person name="Papp V."/>
            <person name="Albert L."/>
            <person name="Andreopoulos W."/>
            <person name="Angelini C."/>
            <person name="Antonin V."/>
            <person name="Barry K.W."/>
            <person name="Bougher N.L."/>
            <person name="Buchanan P."/>
            <person name="Buyck B."/>
            <person name="Bense V."/>
            <person name="Catcheside P."/>
            <person name="Chovatia M."/>
            <person name="Cooper J."/>
            <person name="Damon W."/>
            <person name="Desjardin D."/>
            <person name="Finy P."/>
            <person name="Geml J."/>
            <person name="Haridas S."/>
            <person name="Hughes K."/>
            <person name="Justo A."/>
            <person name="Karasinski D."/>
            <person name="Kautmanova I."/>
            <person name="Kiss B."/>
            <person name="Kocsube S."/>
            <person name="Kotiranta H."/>
            <person name="LaButti K.M."/>
            <person name="Lechner B.E."/>
            <person name="Liimatainen K."/>
            <person name="Lipzen A."/>
            <person name="Lukacs Z."/>
            <person name="Mihaltcheva S."/>
            <person name="Morgado L.N."/>
            <person name="Niskanen T."/>
            <person name="Noordeloos M.E."/>
            <person name="Ohm R.A."/>
            <person name="Ortiz-Santana B."/>
            <person name="Ovrebo C."/>
            <person name="Racz N."/>
            <person name="Riley R."/>
            <person name="Savchenko A."/>
            <person name="Shiryaev A."/>
            <person name="Soop K."/>
            <person name="Spirin V."/>
            <person name="Szebenyi C."/>
            <person name="Tomsovsky M."/>
            <person name="Tulloss R.E."/>
            <person name="Uehling J."/>
            <person name="Grigoriev I.V."/>
            <person name="Vagvolgyi C."/>
            <person name="Papp T."/>
            <person name="Martin F.M."/>
            <person name="Miettinen O."/>
            <person name="Hibbett D.S."/>
            <person name="Nagy L.G."/>
        </authorList>
    </citation>
    <scope>NUCLEOTIDE SEQUENCE [LARGE SCALE GENOMIC DNA]</scope>
    <source>
        <strain evidence="2 3">CBS 962.96</strain>
    </source>
</reference>
<accession>A0A4S8L6L1</accession>
<dbReference type="Proteomes" id="UP000297245">
    <property type="component" value="Unassembled WGS sequence"/>
</dbReference>
<evidence type="ECO:0000313" key="2">
    <source>
        <dbReference type="EMBL" id="THU84120.1"/>
    </source>
</evidence>
<dbReference type="AlphaFoldDB" id="A0A4S8L6L1"/>
<protein>
    <submittedName>
        <fullName evidence="2">Uncharacterized protein</fullName>
    </submittedName>
</protein>
<dbReference type="EMBL" id="ML179621">
    <property type="protein sequence ID" value="THU84120.1"/>
    <property type="molecule type" value="Genomic_DNA"/>
</dbReference>
<feature type="region of interest" description="Disordered" evidence="1">
    <location>
        <begin position="60"/>
        <end position="82"/>
    </location>
</feature>
<proteinExistence type="predicted"/>
<keyword evidence="3" id="KW-1185">Reference proteome</keyword>
<sequence length="166" mass="18681">MINETTSLIPDFIECALEAVDGDFGQRGPKCTNDRREFDSKCGNPTPVPVERKERCFVDAESDPEPEVVENREDRSKEEKTDKLIHSLQETQPTAVGLCSCCQEKPKGTSSFHTRRPSPIRLPTPTAISTVTLRRKRGIDTSSLTLGFRHRVNALQRQENLSLSLR</sequence>
<name>A0A4S8L6L1_DENBC</name>
<evidence type="ECO:0000313" key="3">
    <source>
        <dbReference type="Proteomes" id="UP000297245"/>
    </source>
</evidence>
<feature type="compositionally biased region" description="Basic and acidic residues" evidence="1">
    <location>
        <begin position="69"/>
        <end position="82"/>
    </location>
</feature>
<organism evidence="2 3">
    <name type="scientific">Dendrothele bispora (strain CBS 962.96)</name>
    <dbReference type="NCBI Taxonomy" id="1314807"/>
    <lineage>
        <taxon>Eukaryota</taxon>
        <taxon>Fungi</taxon>
        <taxon>Dikarya</taxon>
        <taxon>Basidiomycota</taxon>
        <taxon>Agaricomycotina</taxon>
        <taxon>Agaricomycetes</taxon>
        <taxon>Agaricomycetidae</taxon>
        <taxon>Agaricales</taxon>
        <taxon>Agaricales incertae sedis</taxon>
        <taxon>Dendrothele</taxon>
    </lineage>
</organism>